<protein>
    <submittedName>
        <fullName evidence="2">Uncharacterized protein</fullName>
    </submittedName>
</protein>
<evidence type="ECO:0000256" key="1">
    <source>
        <dbReference type="SAM" id="MobiDB-lite"/>
    </source>
</evidence>
<evidence type="ECO:0000313" key="2">
    <source>
        <dbReference type="EMBL" id="OLQ10707.1"/>
    </source>
</evidence>
<proteinExistence type="predicted"/>
<dbReference type="EMBL" id="LSRX01000073">
    <property type="protein sequence ID" value="OLQ10707.1"/>
    <property type="molecule type" value="Genomic_DNA"/>
</dbReference>
<feature type="compositionally biased region" description="Basic and acidic residues" evidence="1">
    <location>
        <begin position="100"/>
        <end position="112"/>
    </location>
</feature>
<gene>
    <name evidence="2" type="ORF">AK812_SmicGene5521</name>
</gene>
<name>A0A1Q9ETF7_SYMMI</name>
<feature type="region of interest" description="Disordered" evidence="1">
    <location>
        <begin position="88"/>
        <end position="135"/>
    </location>
</feature>
<reference evidence="2 3" key="1">
    <citation type="submission" date="2016-02" db="EMBL/GenBank/DDBJ databases">
        <title>Genome analysis of coral dinoflagellate symbionts highlights evolutionary adaptations to a symbiotic lifestyle.</title>
        <authorList>
            <person name="Aranda M."/>
            <person name="Li Y."/>
            <person name="Liew Y.J."/>
            <person name="Baumgarten S."/>
            <person name="Simakov O."/>
            <person name="Wilson M."/>
            <person name="Piel J."/>
            <person name="Ashoor H."/>
            <person name="Bougouffa S."/>
            <person name="Bajic V.B."/>
            <person name="Ryu T."/>
            <person name="Ravasi T."/>
            <person name="Bayer T."/>
            <person name="Micklem G."/>
            <person name="Kim H."/>
            <person name="Bhak J."/>
            <person name="Lajeunesse T.C."/>
            <person name="Voolstra C.R."/>
        </authorList>
    </citation>
    <scope>NUCLEOTIDE SEQUENCE [LARGE SCALE GENOMIC DNA]</scope>
    <source>
        <strain evidence="2 3">CCMP2467</strain>
    </source>
</reference>
<accession>A0A1Q9ETF7</accession>
<organism evidence="2 3">
    <name type="scientific">Symbiodinium microadriaticum</name>
    <name type="common">Dinoflagellate</name>
    <name type="synonym">Zooxanthella microadriatica</name>
    <dbReference type="NCBI Taxonomy" id="2951"/>
    <lineage>
        <taxon>Eukaryota</taxon>
        <taxon>Sar</taxon>
        <taxon>Alveolata</taxon>
        <taxon>Dinophyceae</taxon>
        <taxon>Suessiales</taxon>
        <taxon>Symbiodiniaceae</taxon>
        <taxon>Symbiodinium</taxon>
    </lineage>
</organism>
<dbReference type="Proteomes" id="UP000186817">
    <property type="component" value="Unassembled WGS sequence"/>
</dbReference>
<dbReference type="AlphaFoldDB" id="A0A1Q9ETF7"/>
<evidence type="ECO:0000313" key="3">
    <source>
        <dbReference type="Proteomes" id="UP000186817"/>
    </source>
</evidence>
<keyword evidence="3" id="KW-1185">Reference proteome</keyword>
<sequence length="181" mass="20275">MTKHCDEGADAKIEEVQKSPTLQQYMSKGSKSGSLIQEYAKLHFEVEEFKSKIQTAQSGSAKNEQVAAEHRKLREVAKDECIYGFELKDRHVQQDPNEANDTHVQGEPHDQDEPGSDNSSIQDVVVPIDESQPYQQGAIRRSLDDVAKDEAQVNLQRIVAVQVWMSQAELGKNGELGKEQL</sequence>
<comment type="caution">
    <text evidence="2">The sequence shown here is derived from an EMBL/GenBank/DDBJ whole genome shotgun (WGS) entry which is preliminary data.</text>
</comment>